<protein>
    <submittedName>
        <fullName evidence="3">DUF1090 domain-containing protein</fullName>
    </submittedName>
</protein>
<accession>A0A385YXI5</accession>
<keyword evidence="4" id="KW-1185">Reference proteome</keyword>
<dbReference type="RefSeq" id="WP_119891795.1">
    <property type="nucleotide sequence ID" value="NZ_CP032419.1"/>
</dbReference>
<dbReference type="AlphaFoldDB" id="A0A385YXI5"/>
<keyword evidence="2" id="KW-0732">Signal</keyword>
<evidence type="ECO:0000313" key="3">
    <source>
        <dbReference type="EMBL" id="AYC31161.1"/>
    </source>
</evidence>
<dbReference type="Proteomes" id="UP000265560">
    <property type="component" value="Chromosome"/>
</dbReference>
<dbReference type="KEGG" id="pcav:D3880_01620"/>
<reference evidence="4" key="1">
    <citation type="submission" date="2018-09" db="EMBL/GenBank/DDBJ databases">
        <authorList>
            <person name="Zhu H."/>
        </authorList>
    </citation>
    <scope>NUCLEOTIDE SEQUENCE [LARGE SCALE GENOMIC DNA]</scope>
    <source>
        <strain evidence="4">K2W31S-8</strain>
    </source>
</reference>
<evidence type="ECO:0000313" key="4">
    <source>
        <dbReference type="Proteomes" id="UP000265560"/>
    </source>
</evidence>
<feature type="region of interest" description="Disordered" evidence="1">
    <location>
        <begin position="92"/>
        <end position="114"/>
    </location>
</feature>
<gene>
    <name evidence="3" type="ORF">D3880_01620</name>
</gene>
<dbReference type="EMBL" id="CP032419">
    <property type="protein sequence ID" value="AYC31161.1"/>
    <property type="molecule type" value="Genomic_DNA"/>
</dbReference>
<evidence type="ECO:0000256" key="1">
    <source>
        <dbReference type="SAM" id="MobiDB-lite"/>
    </source>
</evidence>
<feature type="signal peptide" evidence="2">
    <location>
        <begin position="1"/>
        <end position="24"/>
    </location>
</feature>
<dbReference type="Pfam" id="PF06476">
    <property type="entry name" value="DUF1090"/>
    <property type="match status" value="1"/>
</dbReference>
<dbReference type="InterPro" id="IPR009468">
    <property type="entry name" value="DUF1090"/>
</dbReference>
<evidence type="ECO:0000256" key="2">
    <source>
        <dbReference type="SAM" id="SignalP"/>
    </source>
</evidence>
<sequence length="131" mass="13986">MNRLFTLPLATLLAGIVPANPALAADDAPGGCAAKRQALEQRIEVARSAGNSAQQAGLEKALAEVTAHCSDAGLQRDREAKVAKYRAEVSQREADLSEAKAKGDPEKIARRQAKLAEARAELRATEQDLQR</sequence>
<name>A0A385YXI5_9PSED</name>
<organism evidence="3 4">
    <name type="scientific">Pseudomonas cavernae</name>
    <dbReference type="NCBI Taxonomy" id="2320867"/>
    <lineage>
        <taxon>Bacteria</taxon>
        <taxon>Pseudomonadati</taxon>
        <taxon>Pseudomonadota</taxon>
        <taxon>Gammaproteobacteria</taxon>
        <taxon>Pseudomonadales</taxon>
        <taxon>Pseudomonadaceae</taxon>
        <taxon>Pseudomonas</taxon>
    </lineage>
</organism>
<proteinExistence type="predicted"/>
<feature type="chain" id="PRO_5017433676" evidence="2">
    <location>
        <begin position="25"/>
        <end position="131"/>
    </location>
</feature>
<dbReference type="OrthoDB" id="5956716at2"/>